<feature type="transmembrane region" description="Helical" evidence="1">
    <location>
        <begin position="209"/>
        <end position="229"/>
    </location>
</feature>
<sequence length="482" mass="55248">MQKVITKKLNKYLSAKDGIILLSIVVISVLVGIILLFESSQPLYYTWLPLLPVSFGLINILCFKIYRNIFDKLANIIIILLYTVRNVITPLIIMLGNYHGFFTLLNSENVNKAIALMIYETFVVFFFLAWRNNKIIVSIRKDNIPIKSDSKKRINFFGIIVCFIITFCLFAYITVPEIKASYVSIFEGDKLVTSLGTSDQYAAGSVNRVLYTLYNFFFGILQIFLPIFLIYKLRYKFGDKFSIGLVSCGIAFVNLFFMTNETAYTLIVILVLFIVILKLFPKNKFKLIMTSGLAFFLIIINIFLLKTDDMNVNMNSSSSSQDMFTMFQAYFPGVSNLAGVFNVINNSKITTLFYDLYSMIPFRATIFGIENDERLVLLYTYQNNAPANIIPFIGQAYHYLGFVIAPVVSVFLVNIALKYNEKLINQSNIWKYSAYLFLVIFLCSSLIMYNFTIFGARFFITILPMLILANFSSGSYRISNER</sequence>
<evidence type="ECO:0008006" key="4">
    <source>
        <dbReference type="Google" id="ProtNLM"/>
    </source>
</evidence>
<keyword evidence="1" id="KW-1133">Transmembrane helix</keyword>
<dbReference type="Proteomes" id="UP001549104">
    <property type="component" value="Unassembled WGS sequence"/>
</dbReference>
<reference evidence="2 3" key="1">
    <citation type="submission" date="2024-06" db="EMBL/GenBank/DDBJ databases">
        <title>Sorghum-associated microbial communities from plants grown in Nebraska, USA.</title>
        <authorList>
            <person name="Schachtman D."/>
        </authorList>
    </citation>
    <scope>NUCLEOTIDE SEQUENCE [LARGE SCALE GENOMIC DNA]</scope>
    <source>
        <strain evidence="2 3">1288</strain>
    </source>
</reference>
<evidence type="ECO:0000256" key="1">
    <source>
        <dbReference type="SAM" id="Phobius"/>
    </source>
</evidence>
<feature type="transmembrane region" description="Helical" evidence="1">
    <location>
        <begin position="454"/>
        <end position="472"/>
    </location>
</feature>
<protein>
    <recommendedName>
        <fullName evidence="4">Oligosaccharide repeat unit polymerase</fullName>
    </recommendedName>
</protein>
<organism evidence="2 3">
    <name type="scientific">Sporosarcina psychrophila</name>
    <name type="common">Bacillus psychrophilus</name>
    <dbReference type="NCBI Taxonomy" id="1476"/>
    <lineage>
        <taxon>Bacteria</taxon>
        <taxon>Bacillati</taxon>
        <taxon>Bacillota</taxon>
        <taxon>Bacilli</taxon>
        <taxon>Bacillales</taxon>
        <taxon>Caryophanaceae</taxon>
        <taxon>Sporosarcina</taxon>
    </lineage>
</organism>
<dbReference type="RefSeq" id="WP_354312095.1">
    <property type="nucleotide sequence ID" value="NZ_JBEPME010000001.1"/>
</dbReference>
<feature type="transmembrane region" description="Helical" evidence="1">
    <location>
        <begin position="73"/>
        <end position="93"/>
    </location>
</feature>
<feature type="transmembrane region" description="Helical" evidence="1">
    <location>
        <begin position="20"/>
        <end position="37"/>
    </location>
</feature>
<name>A0ABV2K610_SPOPS</name>
<evidence type="ECO:0000313" key="3">
    <source>
        <dbReference type="Proteomes" id="UP001549104"/>
    </source>
</evidence>
<feature type="transmembrane region" description="Helical" evidence="1">
    <location>
        <begin position="287"/>
        <end position="305"/>
    </location>
</feature>
<comment type="caution">
    <text evidence="2">The sequence shown here is derived from an EMBL/GenBank/DDBJ whole genome shotgun (WGS) entry which is preliminary data.</text>
</comment>
<gene>
    <name evidence="2" type="ORF">ABIC55_000588</name>
</gene>
<feature type="transmembrane region" description="Helical" evidence="1">
    <location>
        <begin position="43"/>
        <end position="66"/>
    </location>
</feature>
<keyword evidence="3" id="KW-1185">Reference proteome</keyword>
<keyword evidence="1" id="KW-0812">Transmembrane</keyword>
<proteinExistence type="predicted"/>
<feature type="transmembrane region" description="Helical" evidence="1">
    <location>
        <begin position="429"/>
        <end position="448"/>
    </location>
</feature>
<evidence type="ECO:0000313" key="2">
    <source>
        <dbReference type="EMBL" id="MET3655504.1"/>
    </source>
</evidence>
<feature type="transmembrane region" description="Helical" evidence="1">
    <location>
        <begin position="325"/>
        <end position="344"/>
    </location>
</feature>
<dbReference type="EMBL" id="JBEPME010000001">
    <property type="protein sequence ID" value="MET3655504.1"/>
    <property type="molecule type" value="Genomic_DNA"/>
</dbReference>
<feature type="transmembrane region" description="Helical" evidence="1">
    <location>
        <begin position="396"/>
        <end position="417"/>
    </location>
</feature>
<keyword evidence="1" id="KW-0472">Membrane</keyword>
<feature type="transmembrane region" description="Helical" evidence="1">
    <location>
        <begin position="154"/>
        <end position="175"/>
    </location>
</feature>
<accession>A0ABV2K610</accession>
<feature type="transmembrane region" description="Helical" evidence="1">
    <location>
        <begin position="241"/>
        <end position="257"/>
    </location>
</feature>
<feature type="transmembrane region" description="Helical" evidence="1">
    <location>
        <begin position="113"/>
        <end position="133"/>
    </location>
</feature>